<organism evidence="1">
    <name type="scientific">viral metagenome</name>
    <dbReference type="NCBI Taxonomy" id="1070528"/>
    <lineage>
        <taxon>unclassified sequences</taxon>
        <taxon>metagenomes</taxon>
        <taxon>organismal metagenomes</taxon>
    </lineage>
</organism>
<proteinExistence type="predicted"/>
<reference evidence="1" key="1">
    <citation type="journal article" date="2020" name="Nature">
        <title>Giant virus diversity and host interactions through global metagenomics.</title>
        <authorList>
            <person name="Schulz F."/>
            <person name="Roux S."/>
            <person name="Paez-Espino D."/>
            <person name="Jungbluth S."/>
            <person name="Walsh D.A."/>
            <person name="Denef V.J."/>
            <person name="McMahon K.D."/>
            <person name="Konstantinidis K.T."/>
            <person name="Eloe-Fadrosh E.A."/>
            <person name="Kyrpides N.C."/>
            <person name="Woyke T."/>
        </authorList>
    </citation>
    <scope>NUCLEOTIDE SEQUENCE</scope>
    <source>
        <strain evidence="1">GVMAG-M-3300001351-8</strain>
    </source>
</reference>
<protein>
    <submittedName>
        <fullName evidence="1">Uncharacterized protein</fullName>
    </submittedName>
</protein>
<evidence type="ECO:0000313" key="1">
    <source>
        <dbReference type="EMBL" id="QHT29016.1"/>
    </source>
</evidence>
<sequence length="697" mass="73326">MGENDNNMNLHFDALDIELNPEISLGGIYTDFTTEESPGTTQTAVQYDVGIQGFCEDLIQGIYQEGSDVNKVEATLLINHGTDNTGLAAQNTNTCVVGRYYRIVTLTTDQTGYPTNDMTFENTTGNRKVGDIFKCEAVNTVTDGTVSDISFNKGGWFVMENPKTYFFSDTQDRSGGLNVLQHPTLSPWAAGAKADVANDNITWHNAEWSRGGVNLDHSGFGNTKGLVANKGVVDAANTSDQSSGIRLVVPATADPINGGIVRCTTYEGAENTYSSTGVKNAIGARVYGSPTAPLKCKTSLLNVGPVIKSDGNGTPNDVDGAYLTYNPLFTNDHVNMGGTRQAGDTTPQPSGSNFIQTSAAYPAINLAELSNVDLKYKNRSSFTKSIFSERYIDNGDDSGPSGAEALSTRVLAADVDPLASGYHKDSTGAADVTTDINLIDASLRKGTTSLADAILLAVSVALSKEAYGNDIVRNDKAMRPTIRAAVRHHLNKIFGYTEQSSGTGNAGLTDGGALAVTIDDALSKPANTFVNQYLTNSGKKKPASGETHKFELDNVDITFLVKVSGTVSDSSQAIVPPATARPPPSKEVVKAVFGDFGRTGSQTLVNSDPGATTAVGGFVVNCLVSIRNINSRLVNLTQPISPATTVSKNTAGLPINTIDNTSGINALKCPIAGISSDNDPDVGSGLIVPTVESLEAI</sequence>
<dbReference type="EMBL" id="MN738867">
    <property type="protein sequence ID" value="QHT29016.1"/>
    <property type="molecule type" value="Genomic_DNA"/>
</dbReference>
<name>A0A6C0EIL4_9ZZZZ</name>
<accession>A0A6C0EIL4</accession>
<dbReference type="AlphaFoldDB" id="A0A6C0EIL4"/>